<keyword evidence="3" id="KW-0732">Signal</keyword>
<sequence>MTRTTQLFPLVAAIAVSILSSAAASNTTTSSLQSLLAEASQWRETHLGAPSSHSGGGAAHAGVRPNTVVAWALSFLAASVSSAGGVGGGSLFLPILNLVAGLSLKRATAYSSFMVTGGAASNVLYNLACTGTGSGGGSGRLIDYDIALRFQPCLLLGVSIGVVCNVVFPDWLITLLFSLFLASCTAKTARESRSGGPRAAGPGPGPRAATTTTARSPCCCGCPAAVATPTPRAAAAEMARGSRGRTWRC</sequence>
<dbReference type="AlphaFoldDB" id="A0A811NSU2"/>
<dbReference type="PANTHER" id="PTHR14255">
    <property type="entry name" value="CEREBLON"/>
    <property type="match status" value="1"/>
</dbReference>
<reference evidence="4" key="1">
    <citation type="submission" date="2020-10" db="EMBL/GenBank/DDBJ databases">
        <authorList>
            <person name="Han B."/>
            <person name="Lu T."/>
            <person name="Zhao Q."/>
            <person name="Huang X."/>
            <person name="Zhao Y."/>
        </authorList>
    </citation>
    <scope>NUCLEOTIDE SEQUENCE</scope>
</reference>
<feature type="signal peptide" evidence="3">
    <location>
        <begin position="1"/>
        <end position="24"/>
    </location>
</feature>
<dbReference type="GO" id="GO:0031464">
    <property type="term" value="C:Cul4A-RING E3 ubiquitin ligase complex"/>
    <property type="evidence" value="ECO:0007669"/>
    <property type="project" value="TreeGrafter"/>
</dbReference>
<evidence type="ECO:0000313" key="5">
    <source>
        <dbReference type="Proteomes" id="UP000604825"/>
    </source>
</evidence>
<dbReference type="GO" id="GO:0016567">
    <property type="term" value="P:protein ubiquitination"/>
    <property type="evidence" value="ECO:0007669"/>
    <property type="project" value="TreeGrafter"/>
</dbReference>
<organism evidence="4 5">
    <name type="scientific">Miscanthus lutarioriparius</name>
    <dbReference type="NCBI Taxonomy" id="422564"/>
    <lineage>
        <taxon>Eukaryota</taxon>
        <taxon>Viridiplantae</taxon>
        <taxon>Streptophyta</taxon>
        <taxon>Embryophyta</taxon>
        <taxon>Tracheophyta</taxon>
        <taxon>Spermatophyta</taxon>
        <taxon>Magnoliopsida</taxon>
        <taxon>Liliopsida</taxon>
        <taxon>Poales</taxon>
        <taxon>Poaceae</taxon>
        <taxon>PACMAD clade</taxon>
        <taxon>Panicoideae</taxon>
        <taxon>Andropogonodae</taxon>
        <taxon>Andropogoneae</taxon>
        <taxon>Saccharinae</taxon>
        <taxon>Miscanthus</taxon>
    </lineage>
</organism>
<evidence type="ECO:0000256" key="2">
    <source>
        <dbReference type="SAM" id="Phobius"/>
    </source>
</evidence>
<evidence type="ECO:0000256" key="1">
    <source>
        <dbReference type="ARBA" id="ARBA00009142"/>
    </source>
</evidence>
<feature type="transmembrane region" description="Helical" evidence="2">
    <location>
        <begin position="68"/>
        <end position="96"/>
    </location>
</feature>
<feature type="transmembrane region" description="Helical" evidence="2">
    <location>
        <begin position="154"/>
        <end position="182"/>
    </location>
</feature>
<keyword evidence="2" id="KW-0812">Transmembrane</keyword>
<dbReference type="OrthoDB" id="434519at2759"/>
<gene>
    <name evidence="4" type="ORF">NCGR_LOCUS20078</name>
</gene>
<comment type="similarity">
    <text evidence="1">Belongs to the 4-toluene sulfonate uptake permease (TSUP) (TC 2.A.102) family.</text>
</comment>
<keyword evidence="2" id="KW-0472">Membrane</keyword>
<evidence type="ECO:0000256" key="3">
    <source>
        <dbReference type="SAM" id="SignalP"/>
    </source>
</evidence>
<dbReference type="PANTHER" id="PTHR14255:SF3">
    <property type="entry name" value="SULFITE EXPORTER TAUE_SAFE FAMILY PROTEIN 5-RELATED"/>
    <property type="match status" value="1"/>
</dbReference>
<comment type="caution">
    <text evidence="4">The sequence shown here is derived from an EMBL/GenBank/DDBJ whole genome shotgun (WGS) entry which is preliminary data.</text>
</comment>
<accession>A0A811NSU2</accession>
<protein>
    <recommendedName>
        <fullName evidence="6">Sulfite exporter TauE/SafE family protein</fullName>
    </recommendedName>
</protein>
<evidence type="ECO:0008006" key="6">
    <source>
        <dbReference type="Google" id="ProtNLM"/>
    </source>
</evidence>
<proteinExistence type="inferred from homology"/>
<dbReference type="EMBL" id="CAJGYO010000005">
    <property type="protein sequence ID" value="CAD6229555.1"/>
    <property type="molecule type" value="Genomic_DNA"/>
</dbReference>
<keyword evidence="2" id="KW-1133">Transmembrane helix</keyword>
<evidence type="ECO:0000313" key="4">
    <source>
        <dbReference type="EMBL" id="CAD6229555.1"/>
    </source>
</evidence>
<dbReference type="Proteomes" id="UP000604825">
    <property type="component" value="Unassembled WGS sequence"/>
</dbReference>
<name>A0A811NSU2_9POAL</name>
<feature type="chain" id="PRO_5032759709" description="Sulfite exporter TauE/SafE family protein" evidence="3">
    <location>
        <begin position="25"/>
        <end position="249"/>
    </location>
</feature>
<keyword evidence="5" id="KW-1185">Reference proteome</keyword>